<reference evidence="1" key="1">
    <citation type="submission" date="2023-03" db="EMBL/GenBank/DDBJ databases">
        <title>Massive genome expansion in bonnet fungi (Mycena s.s.) driven by repeated elements and novel gene families across ecological guilds.</title>
        <authorList>
            <consortium name="Lawrence Berkeley National Laboratory"/>
            <person name="Harder C.B."/>
            <person name="Miyauchi S."/>
            <person name="Viragh M."/>
            <person name="Kuo A."/>
            <person name="Thoen E."/>
            <person name="Andreopoulos B."/>
            <person name="Lu D."/>
            <person name="Skrede I."/>
            <person name="Drula E."/>
            <person name="Henrissat B."/>
            <person name="Morin E."/>
            <person name="Kohler A."/>
            <person name="Barry K."/>
            <person name="LaButti K."/>
            <person name="Morin E."/>
            <person name="Salamov A."/>
            <person name="Lipzen A."/>
            <person name="Mereny Z."/>
            <person name="Hegedus B."/>
            <person name="Baldrian P."/>
            <person name="Stursova M."/>
            <person name="Weitz H."/>
            <person name="Taylor A."/>
            <person name="Grigoriev I.V."/>
            <person name="Nagy L.G."/>
            <person name="Martin F."/>
            <person name="Kauserud H."/>
        </authorList>
    </citation>
    <scope>NUCLEOTIDE SEQUENCE</scope>
    <source>
        <strain evidence="1">CBHHK067</strain>
    </source>
</reference>
<dbReference type="AlphaFoldDB" id="A0AAD7D7A9"/>
<gene>
    <name evidence="1" type="ORF">B0H17DRAFT_1139677</name>
</gene>
<evidence type="ECO:0000313" key="1">
    <source>
        <dbReference type="EMBL" id="KAJ7677315.1"/>
    </source>
</evidence>
<keyword evidence="2" id="KW-1185">Reference proteome</keyword>
<sequence length="525" mass="58220">MAFDPMESPFLTEIIAGTSPTPDSVTISTTCVPDFHEDGFKAAGTAYHVLGSLSQIYHAVANQSIQHSATCTSGEVCPYDFFAGIYQAVGGNGSLELEAESIDGLAFLFVEEVCAASANQDFTQLLCHRHHFRVLKPDGSISSFSSGLEKETIFAALNLFLTNSGWRCQPTDKDRLSLTITMPRRLASTISLHRLEELRVFGALIALALISGKPPGAVSPALLQYVLNDYNLDALTPSFVASWHLELEQAARQIQSLGQDRDLAPFQRLFINHLNIQLYDSRELNFRFSPSLQRFCIAIRTSTTCWSSNWCMQLRLGQIYLGIPKSMPLVAGLTFPVQTASLLERGTEFYLVHAWTSFISNFQSLQPYLMVTNPTLIKLVSHFSTAANGLDTEAIFYAFLQHTGNPCTPALFEGAKVHFHPDVIDRLSEIHSPAFRPRMLCWVATGSPFLEPNAAQIDTIHIDLSFLMTLTTVIICSRMTRIPISRLIELHQTTYPNADNTTFEDAVDSWLLLQLLNGIGKLSML</sequence>
<dbReference type="Proteomes" id="UP001221757">
    <property type="component" value="Unassembled WGS sequence"/>
</dbReference>
<accession>A0AAD7D7A9</accession>
<comment type="caution">
    <text evidence="1">The sequence shown here is derived from an EMBL/GenBank/DDBJ whole genome shotgun (WGS) entry which is preliminary data.</text>
</comment>
<evidence type="ECO:0000313" key="2">
    <source>
        <dbReference type="Proteomes" id="UP001221757"/>
    </source>
</evidence>
<name>A0AAD7D7A9_MYCRO</name>
<proteinExistence type="predicted"/>
<protein>
    <submittedName>
        <fullName evidence="1">Uncharacterized protein</fullName>
    </submittedName>
</protein>
<organism evidence="1 2">
    <name type="scientific">Mycena rosella</name>
    <name type="common">Pink bonnet</name>
    <name type="synonym">Agaricus rosellus</name>
    <dbReference type="NCBI Taxonomy" id="1033263"/>
    <lineage>
        <taxon>Eukaryota</taxon>
        <taxon>Fungi</taxon>
        <taxon>Dikarya</taxon>
        <taxon>Basidiomycota</taxon>
        <taxon>Agaricomycotina</taxon>
        <taxon>Agaricomycetes</taxon>
        <taxon>Agaricomycetidae</taxon>
        <taxon>Agaricales</taxon>
        <taxon>Marasmiineae</taxon>
        <taxon>Mycenaceae</taxon>
        <taxon>Mycena</taxon>
    </lineage>
</organism>
<dbReference type="EMBL" id="JARKIE010000139">
    <property type="protein sequence ID" value="KAJ7677315.1"/>
    <property type="molecule type" value="Genomic_DNA"/>
</dbReference>